<evidence type="ECO:0000256" key="1">
    <source>
        <dbReference type="ARBA" id="ARBA00007613"/>
    </source>
</evidence>
<organism evidence="3 4">
    <name type="scientific">Chitinimonas arctica</name>
    <dbReference type="NCBI Taxonomy" id="2594795"/>
    <lineage>
        <taxon>Bacteria</taxon>
        <taxon>Pseudomonadati</taxon>
        <taxon>Pseudomonadota</taxon>
        <taxon>Betaproteobacteria</taxon>
        <taxon>Neisseriales</taxon>
        <taxon>Chitinibacteraceae</taxon>
        <taxon>Chitinimonas</taxon>
    </lineage>
</organism>
<keyword evidence="2" id="KW-0732">Signal</keyword>
<dbReference type="PANTHER" id="PTHR30203:SF24">
    <property type="entry name" value="BLR4935 PROTEIN"/>
    <property type="match status" value="1"/>
</dbReference>
<dbReference type="RefSeq" id="WP_144278437.1">
    <property type="nucleotide sequence ID" value="NZ_CP041730.1"/>
</dbReference>
<dbReference type="SUPFAM" id="SSF56954">
    <property type="entry name" value="Outer membrane efflux proteins (OEP)"/>
    <property type="match status" value="1"/>
</dbReference>
<dbReference type="Gene3D" id="1.20.1600.10">
    <property type="entry name" value="Outer membrane efflux proteins (OEP)"/>
    <property type="match status" value="1"/>
</dbReference>
<dbReference type="AlphaFoldDB" id="A0A516SFW6"/>
<sequence>MIGASQRLRVAAGRGNCFMPIKTSSLGIVLLTVAGSHWAQAASPPKLDELLTQAELHAPRVVAAKAAVDAAAASYRAAGGWANPEISYSREDIGTAEPSRTVELRQRIELGGKIGLRQQIASAEERKVQLALRQVRHDVRSEVYRAYYDLSLSELRIREARVGAQVAQNFSTVVEKKLSAGRVPPVEAAKAKLPAILANEDLHNAERLHGVAILKLEKLIGQALPESDHPLPDLPRPPLPWEKVAEHFRQSPQTLMNAAQVDIQMAELASQKAQYWPDLILSGGVKNIPAASTSSRQFGIALEIPLFGRNSAKVAGASARLQQIRADTEAAAINSELQLQSLHAELQSLVERIRLYQETVIPTAESVYQIAQQGYELGRYSFIDILDAQRSLLTTRSERTSLWQQYINQQAEFDRLLGRAGSTSNQ</sequence>
<dbReference type="Pfam" id="PF02321">
    <property type="entry name" value="OEP"/>
    <property type="match status" value="2"/>
</dbReference>
<dbReference type="InterPro" id="IPR010131">
    <property type="entry name" value="MdtP/NodT-like"/>
</dbReference>
<protein>
    <submittedName>
        <fullName evidence="3">TolC family protein</fullName>
    </submittedName>
</protein>
<dbReference type="GO" id="GO:0015562">
    <property type="term" value="F:efflux transmembrane transporter activity"/>
    <property type="evidence" value="ECO:0007669"/>
    <property type="project" value="InterPro"/>
</dbReference>
<comment type="similarity">
    <text evidence="1">Belongs to the outer membrane factor (OMF) (TC 1.B.17) family.</text>
</comment>
<evidence type="ECO:0000313" key="3">
    <source>
        <dbReference type="EMBL" id="QDQ27044.1"/>
    </source>
</evidence>
<dbReference type="EMBL" id="CP041730">
    <property type="protein sequence ID" value="QDQ27044.1"/>
    <property type="molecule type" value="Genomic_DNA"/>
</dbReference>
<dbReference type="InterPro" id="IPR003423">
    <property type="entry name" value="OMP_efflux"/>
</dbReference>
<dbReference type="KEGG" id="cari:FNU76_12110"/>
<reference evidence="4" key="1">
    <citation type="submission" date="2019-07" db="EMBL/GenBank/DDBJ databases">
        <title>Chitinimonas sp. nov., isolated from Ny-Alesund, arctica soil.</title>
        <authorList>
            <person name="Xu Q."/>
            <person name="Peng F."/>
        </authorList>
    </citation>
    <scope>NUCLEOTIDE SEQUENCE [LARGE SCALE GENOMIC DNA]</scope>
    <source>
        <strain evidence="4">R3-44</strain>
    </source>
</reference>
<proteinExistence type="inferred from homology"/>
<feature type="signal peptide" evidence="2">
    <location>
        <begin position="1"/>
        <end position="41"/>
    </location>
</feature>
<gene>
    <name evidence="3" type="ORF">FNU76_12110</name>
</gene>
<evidence type="ECO:0000256" key="2">
    <source>
        <dbReference type="SAM" id="SignalP"/>
    </source>
</evidence>
<dbReference type="Proteomes" id="UP000317550">
    <property type="component" value="Chromosome"/>
</dbReference>
<evidence type="ECO:0000313" key="4">
    <source>
        <dbReference type="Proteomes" id="UP000317550"/>
    </source>
</evidence>
<keyword evidence="4" id="KW-1185">Reference proteome</keyword>
<feature type="chain" id="PRO_5021826131" evidence="2">
    <location>
        <begin position="42"/>
        <end position="426"/>
    </location>
</feature>
<accession>A0A516SFW6</accession>
<dbReference type="PANTHER" id="PTHR30203">
    <property type="entry name" value="OUTER MEMBRANE CATION EFFLUX PROTEIN"/>
    <property type="match status" value="1"/>
</dbReference>
<name>A0A516SFW6_9NEIS</name>
<dbReference type="OrthoDB" id="9791261at2"/>